<evidence type="ECO:0000256" key="1">
    <source>
        <dbReference type="ARBA" id="ARBA00007613"/>
    </source>
</evidence>
<dbReference type="Gene3D" id="1.20.1600.10">
    <property type="entry name" value="Outer membrane efflux proteins (OEP)"/>
    <property type="match status" value="1"/>
</dbReference>
<keyword evidence="4" id="KW-1185">Reference proteome</keyword>
<evidence type="ECO:0000256" key="2">
    <source>
        <dbReference type="SAM" id="SignalP"/>
    </source>
</evidence>
<organism evidence="3 4">
    <name type="scientific">Undibacterium jejuense</name>
    <dbReference type="NCBI Taxonomy" id="1344949"/>
    <lineage>
        <taxon>Bacteria</taxon>
        <taxon>Pseudomonadati</taxon>
        <taxon>Pseudomonadota</taxon>
        <taxon>Betaproteobacteria</taxon>
        <taxon>Burkholderiales</taxon>
        <taxon>Oxalobacteraceae</taxon>
        <taxon>Undibacterium</taxon>
    </lineage>
</organism>
<dbReference type="PANTHER" id="PTHR30203:SF24">
    <property type="entry name" value="BLR4935 PROTEIN"/>
    <property type="match status" value="1"/>
</dbReference>
<name>A0A923HHJ5_9BURK</name>
<feature type="signal peptide" evidence="2">
    <location>
        <begin position="1"/>
        <end position="24"/>
    </location>
</feature>
<evidence type="ECO:0000313" key="3">
    <source>
        <dbReference type="EMBL" id="MBC3863110.1"/>
    </source>
</evidence>
<dbReference type="AlphaFoldDB" id="A0A923HHJ5"/>
<dbReference type="Pfam" id="PF02321">
    <property type="entry name" value="OEP"/>
    <property type="match status" value="2"/>
</dbReference>
<keyword evidence="2" id="KW-0732">Signal</keyword>
<feature type="chain" id="PRO_5037019997" evidence="2">
    <location>
        <begin position="25"/>
        <end position="440"/>
    </location>
</feature>
<dbReference type="PANTHER" id="PTHR30203">
    <property type="entry name" value="OUTER MEMBRANE CATION EFFLUX PROTEIN"/>
    <property type="match status" value="1"/>
</dbReference>
<dbReference type="RefSeq" id="WP_186913054.1">
    <property type="nucleotide sequence ID" value="NZ_JACOFV010000012.1"/>
</dbReference>
<dbReference type="GO" id="GO:0015562">
    <property type="term" value="F:efflux transmembrane transporter activity"/>
    <property type="evidence" value="ECO:0007669"/>
    <property type="project" value="InterPro"/>
</dbReference>
<protein>
    <submittedName>
        <fullName evidence="3">TolC family protein</fullName>
    </submittedName>
</protein>
<comment type="similarity">
    <text evidence="1">Belongs to the outer membrane factor (OMF) (TC 1.B.17) family.</text>
</comment>
<gene>
    <name evidence="3" type="ORF">H8K32_13450</name>
</gene>
<evidence type="ECO:0000313" key="4">
    <source>
        <dbReference type="Proteomes" id="UP000634011"/>
    </source>
</evidence>
<dbReference type="InterPro" id="IPR010131">
    <property type="entry name" value="MdtP/NodT-like"/>
</dbReference>
<dbReference type="EMBL" id="JACOFV010000012">
    <property type="protein sequence ID" value="MBC3863110.1"/>
    <property type="molecule type" value="Genomic_DNA"/>
</dbReference>
<dbReference type="InterPro" id="IPR003423">
    <property type="entry name" value="OMP_efflux"/>
</dbReference>
<sequence>MQSIHFVFAAALLMQLLPHARAYATEQEKKASHFNDQAGASITSDLLTLNQAILLALESNPELRSAQQSVDIANGVREQAGAFPNPEISVLKEGLQKSTSTQTIQLSQTLELGGKRQARINVAEQERQLATNHVTISRAELRAEVVAAYLEALNASERANLVSASLELGQKASNAAAKRLLAGKISPLEQKRSDIAEANVRLEFVQANVELKHARRRLAALLGRSGDLTETLVMPEFELAEIPSLHDLKARLDTSPQLRQARNQIAREEAQLKLERALQMPDVTVVIGNKKDGETGRSQNVVGISVPLPLFNRNQGNVLSALNRVEKAKTTVEIEYLRMSQQLADAYERAQVSGRQISAIRQDILPAAQAAFDAAVKGFELGKFNFLDVLDAQRTLFQSRTQYLRAVSDRYRSIAEMQRYVSVEGIESGENFFLNGRNKK</sequence>
<reference evidence="3" key="1">
    <citation type="submission" date="2020-08" db="EMBL/GenBank/DDBJ databases">
        <title>Novel species isolated from subtropical streams in China.</title>
        <authorList>
            <person name="Lu H."/>
        </authorList>
    </citation>
    <scope>NUCLEOTIDE SEQUENCE</scope>
    <source>
        <strain evidence="3">KACC 12607</strain>
    </source>
</reference>
<comment type="caution">
    <text evidence="3">The sequence shown here is derived from an EMBL/GenBank/DDBJ whole genome shotgun (WGS) entry which is preliminary data.</text>
</comment>
<accession>A0A923HHJ5</accession>
<dbReference type="SUPFAM" id="SSF56954">
    <property type="entry name" value="Outer membrane efflux proteins (OEP)"/>
    <property type="match status" value="1"/>
</dbReference>
<dbReference type="Proteomes" id="UP000634011">
    <property type="component" value="Unassembled WGS sequence"/>
</dbReference>
<proteinExistence type="inferred from homology"/>